<keyword evidence="9" id="KW-0325">Glycoprotein</keyword>
<dbReference type="GO" id="GO:0005886">
    <property type="term" value="C:plasma membrane"/>
    <property type="evidence" value="ECO:0007669"/>
    <property type="project" value="UniProtKB-SubCell"/>
</dbReference>
<accession>A0A6A0H2F0</accession>
<comment type="subcellular location">
    <subcellularLocation>
        <location evidence="1">Cell membrane</location>
        <topology evidence="1">Multi-pass membrane protein</topology>
    </subcellularLocation>
</comment>
<keyword evidence="2" id="KW-0813">Transport</keyword>
<dbReference type="EMBL" id="JQDR03009924">
    <property type="protein sequence ID" value="KAA0194993.1"/>
    <property type="molecule type" value="Genomic_DNA"/>
</dbReference>
<evidence type="ECO:0000256" key="7">
    <source>
        <dbReference type="ARBA" id="ARBA00023136"/>
    </source>
</evidence>
<name>A0A6A0H2F0_HYAAZ</name>
<dbReference type="Pfam" id="PF10613">
    <property type="entry name" value="Lig_chan-Glu_bd"/>
    <property type="match status" value="1"/>
</dbReference>
<sequence>MELPVAMNGSALEVFHRTPGCITVAVSAWPPLVDVRPVPFTGSHVSIFRLVMERLKWCYYLLPTPDQQWGDKLNGTWTGMVGMLDRKEADLALGPLGVTLLRTEVVDYAAAYMNSDNNFLYKAITKIQPDMFIFTKPFIDQVFDNILI</sequence>
<reference evidence="13" key="2">
    <citation type="journal article" date="2018" name="Environ. Sci. Technol.">
        <title>The Toxicogenome of Hyalella azteca: A Model for Sediment Ecotoxicology and Evolutionary Toxicology.</title>
        <authorList>
            <person name="Poynton H.C."/>
            <person name="Hasenbein S."/>
            <person name="Benoit J.B."/>
            <person name="Sepulveda M.S."/>
            <person name="Poelchau M.F."/>
            <person name="Hughes D.S.T."/>
            <person name="Murali S.C."/>
            <person name="Chen S."/>
            <person name="Glastad K.M."/>
            <person name="Goodisman M.A.D."/>
            <person name="Werren J.H."/>
            <person name="Vineis J.H."/>
            <person name="Bowen J.L."/>
            <person name="Friedrich M."/>
            <person name="Jones J."/>
            <person name="Robertson H.M."/>
            <person name="Feyereisen R."/>
            <person name="Mechler-Hickson A."/>
            <person name="Mathers N."/>
            <person name="Lee C.E."/>
            <person name="Colbourne J.K."/>
            <person name="Biales A."/>
            <person name="Johnston J.S."/>
            <person name="Wellborn G.A."/>
            <person name="Rosendale A.J."/>
            <person name="Cridge A.G."/>
            <person name="Munoz-Torres M.C."/>
            <person name="Bain P.A."/>
            <person name="Manny A.R."/>
            <person name="Major K.M."/>
            <person name="Lambert F.N."/>
            <person name="Vulpe C.D."/>
            <person name="Tuck P."/>
            <person name="Blalock B.J."/>
            <person name="Lin Y.Y."/>
            <person name="Smith M.E."/>
            <person name="Ochoa-Acuna H."/>
            <person name="Chen M.M."/>
            <person name="Childers C.P."/>
            <person name="Qu J."/>
            <person name="Dugan S."/>
            <person name="Lee S.L."/>
            <person name="Chao H."/>
            <person name="Dinh H."/>
            <person name="Han Y."/>
            <person name="Doddapaneni H."/>
            <person name="Worley K.C."/>
            <person name="Muzny D.M."/>
            <person name="Gibbs R.A."/>
            <person name="Richards S."/>
        </authorList>
    </citation>
    <scope>NUCLEOTIDE SEQUENCE</scope>
    <source>
        <strain evidence="13">HAZT.00-mixed</strain>
        <tissue evidence="13">Whole organism</tissue>
    </source>
</reference>
<evidence type="ECO:0000256" key="6">
    <source>
        <dbReference type="ARBA" id="ARBA00023065"/>
    </source>
</evidence>
<evidence type="ECO:0000256" key="5">
    <source>
        <dbReference type="ARBA" id="ARBA00022989"/>
    </source>
</evidence>
<keyword evidence="11" id="KW-0407">Ion channel</keyword>
<dbReference type="PANTHER" id="PTHR42643:SF24">
    <property type="entry name" value="IONOTROPIC RECEPTOR 60A"/>
    <property type="match status" value="1"/>
</dbReference>
<dbReference type="Proteomes" id="UP000711488">
    <property type="component" value="Unassembled WGS sequence"/>
</dbReference>
<evidence type="ECO:0000256" key="1">
    <source>
        <dbReference type="ARBA" id="ARBA00004651"/>
    </source>
</evidence>
<dbReference type="Gene3D" id="3.40.190.10">
    <property type="entry name" value="Periplasmic binding protein-like II"/>
    <property type="match status" value="1"/>
</dbReference>
<dbReference type="AlphaFoldDB" id="A0A6A0H2F0"/>
<protein>
    <submittedName>
        <fullName evidence="13">Ionotropic receptor 177</fullName>
    </submittedName>
</protein>
<dbReference type="InterPro" id="IPR052192">
    <property type="entry name" value="Insect_Ionotropic_Sensory_Rcpt"/>
</dbReference>
<evidence type="ECO:0000256" key="11">
    <source>
        <dbReference type="ARBA" id="ARBA00023303"/>
    </source>
</evidence>
<proteinExistence type="predicted"/>
<keyword evidence="10" id="KW-1071">Ligand-gated ion channel</keyword>
<keyword evidence="6" id="KW-0406">Ion transport</keyword>
<gene>
    <name evidence="13" type="ORF">HAZT_HAZT006486</name>
</gene>
<evidence type="ECO:0000313" key="13">
    <source>
        <dbReference type="EMBL" id="KAA0194993.1"/>
    </source>
</evidence>
<feature type="non-terminal residue" evidence="13">
    <location>
        <position position="148"/>
    </location>
</feature>
<reference evidence="13" key="1">
    <citation type="submission" date="2014-08" db="EMBL/GenBank/DDBJ databases">
        <authorList>
            <person name="Murali S."/>
            <person name="Richards S."/>
            <person name="Bandaranaike D."/>
            <person name="Bellair M."/>
            <person name="Blankenburg K."/>
            <person name="Chao H."/>
            <person name="Dinh H."/>
            <person name="Doddapaneni H."/>
            <person name="Dugan-Rocha S."/>
            <person name="Elkadiri S."/>
            <person name="Gnanaolivu R."/>
            <person name="Hughes D."/>
            <person name="Lee S."/>
            <person name="Li M."/>
            <person name="Ming W."/>
            <person name="Munidasa M."/>
            <person name="Muniz J."/>
            <person name="Nguyen L."/>
            <person name="Osuji N."/>
            <person name="Pu L.-L."/>
            <person name="Puazo M."/>
            <person name="Skinner E."/>
            <person name="Qu C."/>
            <person name="Quiroz J."/>
            <person name="Raj R."/>
            <person name="Weissenberger G."/>
            <person name="Xin Y."/>
            <person name="Zou X."/>
            <person name="Han Y."/>
            <person name="Worley K."/>
            <person name="Muzny D."/>
            <person name="Gibbs R."/>
        </authorList>
    </citation>
    <scope>NUCLEOTIDE SEQUENCE</scope>
    <source>
        <strain evidence="13">HAZT.00-mixed</strain>
        <tissue evidence="13">Whole organism</tissue>
    </source>
</reference>
<dbReference type="SUPFAM" id="SSF53850">
    <property type="entry name" value="Periplasmic binding protein-like II"/>
    <property type="match status" value="1"/>
</dbReference>
<evidence type="ECO:0000256" key="2">
    <source>
        <dbReference type="ARBA" id="ARBA00022448"/>
    </source>
</evidence>
<comment type="caution">
    <text evidence="13">The sequence shown here is derived from an EMBL/GenBank/DDBJ whole genome shotgun (WGS) entry which is preliminary data.</text>
</comment>
<keyword evidence="3" id="KW-1003">Cell membrane</keyword>
<dbReference type="InterPro" id="IPR019594">
    <property type="entry name" value="Glu/Gly-bd"/>
</dbReference>
<keyword evidence="4" id="KW-0812">Transmembrane</keyword>
<evidence type="ECO:0000256" key="4">
    <source>
        <dbReference type="ARBA" id="ARBA00022692"/>
    </source>
</evidence>
<dbReference type="OrthoDB" id="6363779at2759"/>
<feature type="domain" description="Ionotropic glutamate receptor L-glutamate and glycine-binding" evidence="12">
    <location>
        <begin position="40"/>
        <end position="122"/>
    </location>
</feature>
<dbReference type="PANTHER" id="PTHR42643">
    <property type="entry name" value="IONOTROPIC RECEPTOR 20A-RELATED"/>
    <property type="match status" value="1"/>
</dbReference>
<evidence type="ECO:0000256" key="9">
    <source>
        <dbReference type="ARBA" id="ARBA00023180"/>
    </source>
</evidence>
<keyword evidence="5" id="KW-1133">Transmembrane helix</keyword>
<evidence type="ECO:0000256" key="8">
    <source>
        <dbReference type="ARBA" id="ARBA00023170"/>
    </source>
</evidence>
<dbReference type="GO" id="GO:0015276">
    <property type="term" value="F:ligand-gated monoatomic ion channel activity"/>
    <property type="evidence" value="ECO:0007669"/>
    <property type="project" value="InterPro"/>
</dbReference>
<reference evidence="13" key="3">
    <citation type="submission" date="2019-06" db="EMBL/GenBank/DDBJ databases">
        <authorList>
            <person name="Poynton C."/>
            <person name="Hasenbein S."/>
            <person name="Benoit J.B."/>
            <person name="Sepulveda M.S."/>
            <person name="Poelchau M.F."/>
            <person name="Murali S.C."/>
            <person name="Chen S."/>
            <person name="Glastad K.M."/>
            <person name="Werren J.H."/>
            <person name="Vineis J.H."/>
            <person name="Bowen J.L."/>
            <person name="Friedrich M."/>
            <person name="Jones J."/>
            <person name="Robertson H.M."/>
            <person name="Feyereisen R."/>
            <person name="Mechler-Hickson A."/>
            <person name="Mathers N."/>
            <person name="Lee C.E."/>
            <person name="Colbourne J.K."/>
            <person name="Biales A."/>
            <person name="Johnston J.S."/>
            <person name="Wellborn G.A."/>
            <person name="Rosendale A.J."/>
            <person name="Cridge A.G."/>
            <person name="Munoz-Torres M.C."/>
            <person name="Bain P.A."/>
            <person name="Manny A.R."/>
            <person name="Major K.M."/>
            <person name="Lambert F.N."/>
            <person name="Vulpe C.D."/>
            <person name="Tuck P."/>
            <person name="Blalock B.J."/>
            <person name="Lin Y.-Y."/>
            <person name="Smith M.E."/>
            <person name="Ochoa-Acuna H."/>
            <person name="Chen M.-J.M."/>
            <person name="Childers C.P."/>
            <person name="Qu J."/>
            <person name="Dugan S."/>
            <person name="Lee S.L."/>
            <person name="Chao H."/>
            <person name="Dinh H."/>
            <person name="Han Y."/>
            <person name="Doddapaneni H."/>
            <person name="Worley K.C."/>
            <person name="Muzny D.M."/>
            <person name="Gibbs R.A."/>
            <person name="Richards S."/>
        </authorList>
    </citation>
    <scope>NUCLEOTIDE SEQUENCE</scope>
    <source>
        <strain evidence="13">HAZT.00-mixed</strain>
        <tissue evidence="13">Whole organism</tissue>
    </source>
</reference>
<keyword evidence="7" id="KW-0472">Membrane</keyword>
<evidence type="ECO:0000256" key="3">
    <source>
        <dbReference type="ARBA" id="ARBA00022475"/>
    </source>
</evidence>
<evidence type="ECO:0000259" key="12">
    <source>
        <dbReference type="Pfam" id="PF10613"/>
    </source>
</evidence>
<keyword evidence="8 13" id="KW-0675">Receptor</keyword>
<organism evidence="13">
    <name type="scientific">Hyalella azteca</name>
    <name type="common">Amphipod</name>
    <dbReference type="NCBI Taxonomy" id="294128"/>
    <lineage>
        <taxon>Eukaryota</taxon>
        <taxon>Metazoa</taxon>
        <taxon>Ecdysozoa</taxon>
        <taxon>Arthropoda</taxon>
        <taxon>Crustacea</taxon>
        <taxon>Multicrustacea</taxon>
        <taxon>Malacostraca</taxon>
        <taxon>Eumalacostraca</taxon>
        <taxon>Peracarida</taxon>
        <taxon>Amphipoda</taxon>
        <taxon>Senticaudata</taxon>
        <taxon>Talitrida</taxon>
        <taxon>Talitroidea</taxon>
        <taxon>Hyalellidae</taxon>
        <taxon>Hyalella</taxon>
    </lineage>
</organism>
<evidence type="ECO:0000256" key="10">
    <source>
        <dbReference type="ARBA" id="ARBA00023286"/>
    </source>
</evidence>